<organism evidence="1 2">
    <name type="scientific">Trypanosoma rangeli</name>
    <dbReference type="NCBI Taxonomy" id="5698"/>
    <lineage>
        <taxon>Eukaryota</taxon>
        <taxon>Discoba</taxon>
        <taxon>Euglenozoa</taxon>
        <taxon>Kinetoplastea</taxon>
        <taxon>Metakinetoplastina</taxon>
        <taxon>Trypanosomatida</taxon>
        <taxon>Trypanosomatidae</taxon>
        <taxon>Trypanosoma</taxon>
        <taxon>Herpetosoma</taxon>
    </lineage>
</organism>
<protein>
    <submittedName>
        <fullName evidence="1">Transferase</fullName>
        <ecNumber evidence="1">2.7.-.-</ecNumber>
    </submittedName>
</protein>
<proteinExistence type="predicted"/>
<evidence type="ECO:0000313" key="2">
    <source>
        <dbReference type="Proteomes" id="UP000283634"/>
    </source>
</evidence>
<dbReference type="EC" id="2.7.-.-" evidence="1"/>
<reference evidence="1 2" key="1">
    <citation type="journal article" date="2018" name="BMC Genomics">
        <title>Genomic comparison of Trypanosoma conorhini and Trypanosoma rangeli to Trypanosoma cruzi strains of high and low virulence.</title>
        <authorList>
            <person name="Bradwell K.R."/>
            <person name="Koparde V.N."/>
            <person name="Matveyev A.V."/>
            <person name="Serrano M.G."/>
            <person name="Alves J.M."/>
            <person name="Parikh H."/>
            <person name="Huang B."/>
            <person name="Lee V."/>
            <person name="Espinosa-Alvarez O."/>
            <person name="Ortiz P.A."/>
            <person name="Costa-Martins A.G."/>
            <person name="Teixeira M.M."/>
            <person name="Buck G.A."/>
        </authorList>
    </citation>
    <scope>NUCLEOTIDE SEQUENCE [LARGE SCALE GENOMIC DNA]</scope>
    <source>
        <strain evidence="1 2">AM80</strain>
    </source>
</reference>
<dbReference type="GO" id="GO:0016740">
    <property type="term" value="F:transferase activity"/>
    <property type="evidence" value="ECO:0007669"/>
    <property type="project" value="UniProtKB-KW"/>
</dbReference>
<keyword evidence="1" id="KW-0808">Transferase</keyword>
<accession>A0A3R7LA44</accession>
<name>A0A3R7LA44_TRYRA</name>
<dbReference type="OrthoDB" id="239992at2759"/>
<dbReference type="Proteomes" id="UP000283634">
    <property type="component" value="Unassembled WGS sequence"/>
</dbReference>
<dbReference type="GeneID" id="40325660"/>
<gene>
    <name evidence="1" type="ORF">TraAM80_01727</name>
</gene>
<dbReference type="RefSeq" id="XP_029241377.1">
    <property type="nucleotide sequence ID" value="XM_029378759.1"/>
</dbReference>
<keyword evidence="2" id="KW-1185">Reference proteome</keyword>
<comment type="caution">
    <text evidence="1">The sequence shown here is derived from an EMBL/GenBank/DDBJ whole genome shotgun (WGS) entry which is preliminary data.</text>
</comment>
<dbReference type="AlphaFoldDB" id="A0A3R7LA44"/>
<dbReference type="OMA" id="WCHPHIV"/>
<sequence length="658" mass="72118">MEGVEAANKMHYAAAGQASMMTLERNMRFIQERVPAARINKAQCALVALRLQHIFHTLVRLPDPSPSPQLLTVFASAEMLVQTMGSAGWEALLLRCFTCTAVFTGLFERIKGAWRLHSTVSWTAEHKVAIGEDEVANASIYVQLMQNDGACTATPPTTLSLEGPLENASGLTVKQVIDVFRRRKLGGWKVPFEELISAEGGAGNDAASSRNVHLVFDAHNGYRYKDTAVLLHELEEVDGKRISAEIVMAFVQDMAARATWLHPNIVPFIGAFTEKISTHDGDVPLMSATPTTALGFITEDVTEWTVQAAVDYNPHASAASYVVRPLGSCRGPVAAYHSLHEIMFVHRRRFTLREAVGITLQVADALHYILMDEMQVPFEVAAAWVVVSPSNIFICPIFCADEAGMVTTGPARKWSSPVWGREGAVYDEGMWLTTNTGPFLATREAQEGREVEYVRVPVLGDFAVVYTPPVYVEGGPFSRWQPHPHAASPVSYSLTQLFLALVSNEPPYRLLRRQADLAARIFNAAEYADYNNACTAVDNSAADGLPFVKVSIPIGSVIPAGLPADMRALCQRGLLLHCSHENSNNKGLTLVEFRGSMYAIYESAPDTPCDLTAVSPGRQHSHDRITEPDSRLPHGTEVYSAVEMTSVTPLLDDYGELY</sequence>
<dbReference type="EMBL" id="MKGL01000036">
    <property type="protein sequence ID" value="RNF10151.1"/>
    <property type="molecule type" value="Genomic_DNA"/>
</dbReference>
<dbReference type="VEuPathDB" id="TriTrypDB:TRSC58_03440"/>
<evidence type="ECO:0000313" key="1">
    <source>
        <dbReference type="EMBL" id="RNF10151.1"/>
    </source>
</evidence>